<dbReference type="Gene3D" id="1.10.10.10">
    <property type="entry name" value="Winged helix-like DNA-binding domain superfamily/Winged helix DNA-binding domain"/>
    <property type="match status" value="1"/>
</dbReference>
<reference evidence="9" key="1">
    <citation type="journal article" date="2021" name="Evol. Appl.">
        <title>The genome of the Pyrenean desman and the effects of bottlenecks and inbreeding on the genomic landscape of an endangered species.</title>
        <authorList>
            <person name="Escoda L."/>
            <person name="Castresana J."/>
        </authorList>
    </citation>
    <scope>NUCLEOTIDE SEQUENCE</scope>
    <source>
        <strain evidence="9">IBE-C5619</strain>
    </source>
</reference>
<dbReference type="AlphaFoldDB" id="A0A8J6DSY5"/>
<dbReference type="SMART" id="SM00884">
    <property type="entry name" value="Cullin_Nedd8"/>
    <property type="match status" value="1"/>
</dbReference>
<dbReference type="InterPro" id="IPR045093">
    <property type="entry name" value="Cullin"/>
</dbReference>
<evidence type="ECO:0000313" key="10">
    <source>
        <dbReference type="Proteomes" id="UP000700334"/>
    </source>
</evidence>
<keyword evidence="10" id="KW-1185">Reference proteome</keyword>
<evidence type="ECO:0000256" key="5">
    <source>
        <dbReference type="PROSITE-ProRule" id="PRU00330"/>
    </source>
</evidence>
<accession>A0A8J6DSY5</accession>
<feature type="domain" description="Cullin family profile" evidence="8">
    <location>
        <begin position="408"/>
        <end position="623"/>
    </location>
</feature>
<dbReference type="InterPro" id="IPR059120">
    <property type="entry name" value="Cullin-like_AB"/>
</dbReference>
<evidence type="ECO:0000256" key="7">
    <source>
        <dbReference type="SAM" id="MobiDB-lite"/>
    </source>
</evidence>
<dbReference type="PROSITE" id="PS50069">
    <property type="entry name" value="CULLIN_2"/>
    <property type="match status" value="1"/>
</dbReference>
<dbReference type="GO" id="GO:0031625">
    <property type="term" value="F:ubiquitin protein ligase binding"/>
    <property type="evidence" value="ECO:0007669"/>
    <property type="project" value="InterPro"/>
</dbReference>
<dbReference type="UniPathway" id="UPA00143"/>
<proteinExistence type="inferred from homology"/>
<evidence type="ECO:0000256" key="6">
    <source>
        <dbReference type="RuleBase" id="RU003829"/>
    </source>
</evidence>
<dbReference type="Gene3D" id="1.20.1310.10">
    <property type="entry name" value="Cullin Repeats"/>
    <property type="match status" value="2"/>
</dbReference>
<organism evidence="9 10">
    <name type="scientific">Galemys pyrenaicus</name>
    <name type="common">Iberian desman</name>
    <name type="synonym">Pyrenean desman</name>
    <dbReference type="NCBI Taxonomy" id="202257"/>
    <lineage>
        <taxon>Eukaryota</taxon>
        <taxon>Metazoa</taxon>
        <taxon>Chordata</taxon>
        <taxon>Craniata</taxon>
        <taxon>Vertebrata</taxon>
        <taxon>Euteleostomi</taxon>
        <taxon>Mammalia</taxon>
        <taxon>Eutheria</taxon>
        <taxon>Laurasiatheria</taxon>
        <taxon>Eulipotyphla</taxon>
        <taxon>Talpidae</taxon>
        <taxon>Galemys</taxon>
    </lineage>
</organism>
<evidence type="ECO:0000256" key="1">
    <source>
        <dbReference type="ARBA" id="ARBA00004906"/>
    </source>
</evidence>
<dbReference type="Gene3D" id="3.30.230.130">
    <property type="entry name" value="Cullin, Chain C, Domain 2"/>
    <property type="match status" value="1"/>
</dbReference>
<keyword evidence="3" id="KW-0833">Ubl conjugation pathway</keyword>
<comment type="caution">
    <text evidence="9">The sequence shown here is derived from an EMBL/GenBank/DDBJ whole genome shotgun (WGS) entry which is preliminary data.</text>
</comment>
<evidence type="ECO:0000256" key="2">
    <source>
        <dbReference type="ARBA" id="ARBA00022499"/>
    </source>
</evidence>
<evidence type="ECO:0000256" key="4">
    <source>
        <dbReference type="ARBA" id="ARBA00022843"/>
    </source>
</evidence>
<dbReference type="Pfam" id="PF00888">
    <property type="entry name" value="Cullin"/>
    <property type="match status" value="1"/>
</dbReference>
<dbReference type="Pfam" id="PF10557">
    <property type="entry name" value="Cullin_Nedd8"/>
    <property type="match status" value="1"/>
</dbReference>
<keyword evidence="4" id="KW-0832">Ubl conjugation</keyword>
<dbReference type="SMART" id="SM00182">
    <property type="entry name" value="CULLIN"/>
    <property type="match status" value="1"/>
</dbReference>
<comment type="similarity">
    <text evidence="5 6">Belongs to the cullin family.</text>
</comment>
<dbReference type="InterPro" id="IPR019559">
    <property type="entry name" value="Cullin_neddylation_domain"/>
</dbReference>
<dbReference type="InterPro" id="IPR036388">
    <property type="entry name" value="WH-like_DNA-bd_sf"/>
</dbReference>
<protein>
    <submittedName>
        <fullName evidence="9">Cullin-2</fullName>
    </submittedName>
</protein>
<dbReference type="PANTHER" id="PTHR11932">
    <property type="entry name" value="CULLIN"/>
    <property type="match status" value="1"/>
</dbReference>
<dbReference type="OrthoDB" id="27073at2759"/>
<dbReference type="InterPro" id="IPR016158">
    <property type="entry name" value="Cullin_homology"/>
</dbReference>
<comment type="pathway">
    <text evidence="1">Protein modification; protein ubiquitination.</text>
</comment>
<dbReference type="InterPro" id="IPR036390">
    <property type="entry name" value="WH_DNA-bd_sf"/>
</dbReference>
<dbReference type="GO" id="GO:0006511">
    <property type="term" value="P:ubiquitin-dependent protein catabolic process"/>
    <property type="evidence" value="ECO:0007669"/>
    <property type="project" value="InterPro"/>
</dbReference>
<sequence length="719" mass="77040">MGVGAAPWERHAPLCPDLGCATVSLLVPQQPRGSGNNEGSSDEADVSLLPRTLPCPAGSALRARGSQTRCLRSLAPAGTGLRSGVSREAEGGEAGSCDGKIPALCLLDVFATEAGAFGEGVGGARKDHGRRPDVAALEKTTWADHFSNIYARARPPRCTRARRSTATATCEACAGACCSRPGAAGRLRQALGEFSRGAEALGCPFRHLNQQFVKKNRETADFRSDFDTEIEGALTEVGALALRTWKAFMIEPLEDEPLDTLLQQIREYVAESAHSGRRSARPPAPSSSAAGAEGARDHGYLPLLRAACQSVIQQESKDDTANPYHILSSVSAGLPEMAQALQNHIRDQSDPWPGPAEHARPGGGVGPGLVRGVLLAEVSLHDDPPFVTALDHAFGEAINHTEPGSVCRAPRVFAKYVDSLLRRSGQVLADQEVEAELPDCMFFFKYIEDKDLFQKFYARLLARRLLRGLSRSLLSEESVVRMLTGACGYELTGPLRQMCADFTKSQAAAASLALSFLRAGSWPLPRASGTALALPGELEPSARAFAGFYSRCYAGRRLTWLHRLCTGDVLMNRLSRPYVAVLTTYQMAILLAFSSGAALSYAELRARAGAGEPELSRAAAALLEVAHKEVQGDLDGAGGAGPGPQRCTEGEDRGPFLQAAIVRVMKARGVVPHAELVRSQARARFKPSVRAIKECIEVLIDRAYLRRSATAADEYTYLP</sequence>
<name>A0A8J6DSY5_GALPY</name>
<dbReference type="InterPro" id="IPR001373">
    <property type="entry name" value="Cullin_N"/>
</dbReference>
<dbReference type="GO" id="GO:0016567">
    <property type="term" value="P:protein ubiquitination"/>
    <property type="evidence" value="ECO:0007669"/>
    <property type="project" value="UniProtKB-UniPathway"/>
</dbReference>
<dbReference type="EMBL" id="JAGFMF010011522">
    <property type="protein sequence ID" value="KAG8520732.1"/>
    <property type="molecule type" value="Genomic_DNA"/>
</dbReference>
<feature type="region of interest" description="Disordered" evidence="7">
    <location>
        <begin position="273"/>
        <end position="294"/>
    </location>
</feature>
<evidence type="ECO:0000256" key="3">
    <source>
        <dbReference type="ARBA" id="ARBA00022786"/>
    </source>
</evidence>
<dbReference type="InterPro" id="IPR036317">
    <property type="entry name" value="Cullin_homology_sf"/>
</dbReference>
<dbReference type="Pfam" id="PF26557">
    <property type="entry name" value="Cullin_AB"/>
    <property type="match status" value="1"/>
</dbReference>
<keyword evidence="2" id="KW-1017">Isopeptide bond</keyword>
<dbReference type="SUPFAM" id="SSF75632">
    <property type="entry name" value="Cullin homology domain"/>
    <property type="match status" value="1"/>
</dbReference>
<evidence type="ECO:0000313" key="9">
    <source>
        <dbReference type="EMBL" id="KAG8520732.1"/>
    </source>
</evidence>
<dbReference type="Proteomes" id="UP000700334">
    <property type="component" value="Unassembled WGS sequence"/>
</dbReference>
<dbReference type="SUPFAM" id="SSF46785">
    <property type="entry name" value="Winged helix' DNA-binding domain"/>
    <property type="match status" value="1"/>
</dbReference>
<evidence type="ECO:0000259" key="8">
    <source>
        <dbReference type="PROSITE" id="PS50069"/>
    </source>
</evidence>
<feature type="region of interest" description="Disordered" evidence="7">
    <location>
        <begin position="30"/>
        <end position="49"/>
    </location>
</feature>
<gene>
    <name evidence="9" type="ORF">J0S82_008174</name>
</gene>